<comment type="caution">
    <text evidence="3">The sequence shown here is derived from an EMBL/GenBank/DDBJ whole genome shotgun (WGS) entry which is preliminary data.</text>
</comment>
<dbReference type="PANTHER" id="PTHR44520:SF2">
    <property type="entry name" value="RESPONSE REGULATOR RCP1"/>
    <property type="match status" value="1"/>
</dbReference>
<dbReference type="AlphaFoldDB" id="A0A3N6P1U1"/>
<dbReference type="GO" id="GO:0000160">
    <property type="term" value="P:phosphorelay signal transduction system"/>
    <property type="evidence" value="ECO:0007669"/>
    <property type="project" value="InterPro"/>
</dbReference>
<dbReference type="InterPro" id="IPR011006">
    <property type="entry name" value="CheY-like_superfamily"/>
</dbReference>
<dbReference type="PROSITE" id="PS50110">
    <property type="entry name" value="RESPONSE_REGULATORY"/>
    <property type="match status" value="1"/>
</dbReference>
<dbReference type="InterPro" id="IPR052893">
    <property type="entry name" value="TCS_response_regulator"/>
</dbReference>
<dbReference type="SUPFAM" id="SSF52172">
    <property type="entry name" value="CheY-like"/>
    <property type="match status" value="1"/>
</dbReference>
<keyword evidence="4" id="KW-1185">Reference proteome</keyword>
<dbReference type="PANTHER" id="PTHR44520">
    <property type="entry name" value="RESPONSE REGULATOR RCP1-RELATED"/>
    <property type="match status" value="1"/>
</dbReference>
<dbReference type="RefSeq" id="WP_124178764.1">
    <property type="nucleotide sequence ID" value="NZ_REFY01000004.1"/>
</dbReference>
<accession>A0A3N6P1U1</accession>
<dbReference type="Pfam" id="PF00072">
    <property type="entry name" value="Response_reg"/>
    <property type="match status" value="1"/>
</dbReference>
<dbReference type="InterPro" id="IPR001789">
    <property type="entry name" value="Sig_transdc_resp-reg_receiver"/>
</dbReference>
<protein>
    <submittedName>
        <fullName evidence="3">Response regulator</fullName>
    </submittedName>
</protein>
<dbReference type="EMBL" id="REFY01000004">
    <property type="protein sequence ID" value="RQG89075.1"/>
    <property type="molecule type" value="Genomic_DNA"/>
</dbReference>
<name>A0A3N6P1U1_9EURY</name>
<dbReference type="Proteomes" id="UP000273828">
    <property type="component" value="Unassembled WGS sequence"/>
</dbReference>
<proteinExistence type="predicted"/>
<gene>
    <name evidence="3" type="ORF">EA462_11905</name>
</gene>
<feature type="domain" description="Response regulatory" evidence="2">
    <location>
        <begin position="11"/>
        <end position="136"/>
    </location>
</feature>
<feature type="modified residue" description="4-aspartylphosphate" evidence="1">
    <location>
        <position position="69"/>
    </location>
</feature>
<organism evidence="3 4">
    <name type="scientific">Natrarchaeobius halalkaliphilus</name>
    <dbReference type="NCBI Taxonomy" id="1679091"/>
    <lineage>
        <taxon>Archaea</taxon>
        <taxon>Methanobacteriati</taxon>
        <taxon>Methanobacteriota</taxon>
        <taxon>Stenosarchaea group</taxon>
        <taxon>Halobacteria</taxon>
        <taxon>Halobacteriales</taxon>
        <taxon>Natrialbaceae</taxon>
        <taxon>Natrarchaeobius</taxon>
    </lineage>
</organism>
<evidence type="ECO:0000259" key="2">
    <source>
        <dbReference type="PROSITE" id="PS50110"/>
    </source>
</evidence>
<dbReference type="OrthoDB" id="9652at2157"/>
<keyword evidence="1" id="KW-0597">Phosphoprotein</keyword>
<dbReference type="SMART" id="SM00448">
    <property type="entry name" value="REC"/>
    <property type="match status" value="1"/>
</dbReference>
<reference evidence="3 4" key="1">
    <citation type="submission" date="2018-10" db="EMBL/GenBank/DDBJ databases">
        <title>Natrarchaeobius chitinivorans gen. nov., sp. nov., and Natrarchaeobius haloalkaliphilus sp. nov., alkaliphilic, chitin-utilizing haloarchaea from hypersaline alkaline lakes.</title>
        <authorList>
            <person name="Sorokin D.Y."/>
            <person name="Elcheninov A.G."/>
            <person name="Kostrikina N.A."/>
            <person name="Bale N.J."/>
            <person name="Sinninghe Damste J.S."/>
            <person name="Khijniak T.V."/>
            <person name="Kublanov I.V."/>
            <person name="Toshchakov S.V."/>
        </authorList>
    </citation>
    <scope>NUCLEOTIDE SEQUENCE [LARGE SCALE GENOMIC DNA]</scope>
    <source>
        <strain evidence="3 4">AArcht-Sl</strain>
    </source>
</reference>
<evidence type="ECO:0000313" key="3">
    <source>
        <dbReference type="EMBL" id="RQG89075.1"/>
    </source>
</evidence>
<evidence type="ECO:0000256" key="1">
    <source>
        <dbReference type="PROSITE-ProRule" id="PRU00169"/>
    </source>
</evidence>
<evidence type="ECO:0000313" key="4">
    <source>
        <dbReference type="Proteomes" id="UP000273828"/>
    </source>
</evidence>
<dbReference type="Gene3D" id="3.40.50.2300">
    <property type="match status" value="1"/>
</dbReference>
<sequence>MTETIPNEPIDVLLVEDNPGDARLTKEAFKATDSEIRFHVATDGVEAMKTIHTRQCNGSCTRPDIIFLDLNLPGLDGFDVLETLRTELEYPPPPIIVLSSSKTSEDVTRSYELDANAYVTKPESPDEFNTVAQAIEDFWIDAVRHPPVPS</sequence>
<dbReference type="CDD" id="cd17557">
    <property type="entry name" value="REC_Rcp-like"/>
    <property type="match status" value="1"/>
</dbReference>